<dbReference type="RefSeq" id="WP_067651043.1">
    <property type="nucleotide sequence ID" value="NZ_CP015249.1"/>
</dbReference>
<dbReference type="GO" id="GO:0008168">
    <property type="term" value="F:methyltransferase activity"/>
    <property type="evidence" value="ECO:0007669"/>
    <property type="project" value="UniProtKB-KW"/>
</dbReference>
<dbReference type="Pfam" id="PF13489">
    <property type="entry name" value="Methyltransf_23"/>
    <property type="match status" value="1"/>
</dbReference>
<dbReference type="AlphaFoldDB" id="A0A167HB92"/>
<dbReference type="PATRIC" id="fig|1300342.3.peg.3694"/>
<protein>
    <submittedName>
        <fullName evidence="1">Methyltransferase type 12</fullName>
    </submittedName>
</protein>
<dbReference type="OrthoDB" id="9791837at2"/>
<dbReference type="InterPro" id="IPR029063">
    <property type="entry name" value="SAM-dependent_MTases_sf"/>
</dbReference>
<dbReference type="EMBL" id="CP015249">
    <property type="protein sequence ID" value="ANB19765.1"/>
    <property type="molecule type" value="Genomic_DNA"/>
</dbReference>
<dbReference type="SUPFAM" id="SSF53335">
    <property type="entry name" value="S-adenosyl-L-methionine-dependent methyltransferases"/>
    <property type="match status" value="1"/>
</dbReference>
<dbReference type="STRING" id="1300342.I596_3782"/>
<keyword evidence="1" id="KW-0808">Transferase</keyword>
<evidence type="ECO:0000313" key="2">
    <source>
        <dbReference type="Proteomes" id="UP000076830"/>
    </source>
</evidence>
<name>A0A167HB92_9GAMM</name>
<accession>A0A167HB92</accession>
<dbReference type="KEGG" id="dko:I596_3782"/>
<dbReference type="CDD" id="cd02440">
    <property type="entry name" value="AdoMet_MTases"/>
    <property type="match status" value="1"/>
</dbReference>
<organism evidence="1 2">
    <name type="scientific">Dokdonella koreensis DS-123</name>
    <dbReference type="NCBI Taxonomy" id="1300342"/>
    <lineage>
        <taxon>Bacteria</taxon>
        <taxon>Pseudomonadati</taxon>
        <taxon>Pseudomonadota</taxon>
        <taxon>Gammaproteobacteria</taxon>
        <taxon>Lysobacterales</taxon>
        <taxon>Rhodanobacteraceae</taxon>
        <taxon>Dokdonella</taxon>
    </lineage>
</organism>
<evidence type="ECO:0000313" key="1">
    <source>
        <dbReference type="EMBL" id="ANB19765.1"/>
    </source>
</evidence>
<keyword evidence="1" id="KW-0489">Methyltransferase</keyword>
<dbReference type="GO" id="GO:0032259">
    <property type="term" value="P:methylation"/>
    <property type="evidence" value="ECO:0007669"/>
    <property type="project" value="UniProtKB-KW"/>
</dbReference>
<reference evidence="1 2" key="1">
    <citation type="submission" date="2016-04" db="EMBL/GenBank/DDBJ databases">
        <title>Complete genome sequence of Dokdonella koreensis DS-123T.</title>
        <authorList>
            <person name="Kim J.F."/>
            <person name="Lee H."/>
            <person name="Kwak M.-J."/>
        </authorList>
    </citation>
    <scope>NUCLEOTIDE SEQUENCE [LARGE SCALE GENOMIC DNA]</scope>
    <source>
        <strain evidence="1 2">DS-123</strain>
    </source>
</reference>
<gene>
    <name evidence="1" type="ORF">I596_3782</name>
</gene>
<proteinExistence type="predicted"/>
<sequence length="256" mass="27676">MSLPASSALEAQALAKTWFYPFRLPSGRITPTYGQGELDAVHHTRSQMLDALLAREFPAARGGLSAVDLACHQGWFSAQLAQAGFGTVIGVDARPEHVADASLIRDALGLAQVQVQRSDVHALTADALGVHDLVLCFGLIYHLENPVGALRVARALTRRVCVIETQVVPGLTGWVDYGSYRFVRPLKGSFGIIDETGETHGPEASTTGICLVPSVEALCWILERIGFARVEVLPVPADGYEQLVHRKRVMVAAWVD</sequence>
<dbReference type="Proteomes" id="UP000076830">
    <property type="component" value="Chromosome"/>
</dbReference>
<dbReference type="Gene3D" id="3.40.50.150">
    <property type="entry name" value="Vaccinia Virus protein VP39"/>
    <property type="match status" value="1"/>
</dbReference>
<keyword evidence="2" id="KW-1185">Reference proteome</keyword>